<name>A0ABZ1D342_9TREE</name>
<keyword evidence="3" id="KW-1185">Reference proteome</keyword>
<evidence type="ECO:0000256" key="1">
    <source>
        <dbReference type="SAM" id="MobiDB-lite"/>
    </source>
</evidence>
<dbReference type="Proteomes" id="UP001329825">
    <property type="component" value="Chromosome 5"/>
</dbReference>
<dbReference type="GeneID" id="87956488"/>
<feature type="compositionally biased region" description="Polar residues" evidence="1">
    <location>
        <begin position="1"/>
        <end position="16"/>
    </location>
</feature>
<feature type="region of interest" description="Disordered" evidence="1">
    <location>
        <begin position="1"/>
        <end position="35"/>
    </location>
</feature>
<gene>
    <name evidence="2" type="ORF">IL334_004357</name>
</gene>
<reference evidence="2 3" key="1">
    <citation type="submission" date="2024-01" db="EMBL/GenBank/DDBJ databases">
        <title>Comparative genomics of Cryptococcus and Kwoniella reveals pathogenesis evolution and contrasting modes of karyotype evolution via chromosome fusion or intercentromeric recombination.</title>
        <authorList>
            <person name="Coelho M.A."/>
            <person name="David-Palma M."/>
            <person name="Shea T."/>
            <person name="Bowers K."/>
            <person name="McGinley-Smith S."/>
            <person name="Mohammad A.W."/>
            <person name="Gnirke A."/>
            <person name="Yurkov A.M."/>
            <person name="Nowrousian M."/>
            <person name="Sun S."/>
            <person name="Cuomo C.A."/>
            <person name="Heitman J."/>
        </authorList>
    </citation>
    <scope>NUCLEOTIDE SEQUENCE [LARGE SCALE GENOMIC DNA]</scope>
    <source>
        <strain evidence="2">CBS 11374</strain>
    </source>
</reference>
<dbReference type="EMBL" id="CP141885">
    <property type="protein sequence ID" value="WRT67386.1"/>
    <property type="molecule type" value="Genomic_DNA"/>
</dbReference>
<evidence type="ECO:0000313" key="3">
    <source>
        <dbReference type="Proteomes" id="UP001329825"/>
    </source>
</evidence>
<proteinExistence type="predicted"/>
<evidence type="ECO:0000313" key="2">
    <source>
        <dbReference type="EMBL" id="WRT67386.1"/>
    </source>
</evidence>
<sequence length="123" mass="13353">MALSNMFQGESSSTKGANDIPAPRSDATVNAPPPEQHRTVAGFVSEAPNARYFFDSRRNGDAADTELCRTTPEGGRSCIKLAIASAGLFKSMQSLGFYCALPAEPTRTHMECNRISQIVDQRR</sequence>
<dbReference type="RefSeq" id="XP_062792126.1">
    <property type="nucleotide sequence ID" value="XM_062936075.1"/>
</dbReference>
<accession>A0ABZ1D342</accession>
<organism evidence="2 3">
    <name type="scientific">Kwoniella shivajii</name>
    <dbReference type="NCBI Taxonomy" id="564305"/>
    <lineage>
        <taxon>Eukaryota</taxon>
        <taxon>Fungi</taxon>
        <taxon>Dikarya</taxon>
        <taxon>Basidiomycota</taxon>
        <taxon>Agaricomycotina</taxon>
        <taxon>Tremellomycetes</taxon>
        <taxon>Tremellales</taxon>
        <taxon>Cryptococcaceae</taxon>
        <taxon>Kwoniella</taxon>
    </lineage>
</organism>
<protein>
    <submittedName>
        <fullName evidence="2">Uncharacterized protein</fullName>
    </submittedName>
</protein>